<reference evidence="1" key="1">
    <citation type="journal article" date="2022" name="bioRxiv">
        <title>Sequencing and chromosome-scale assembly of the giantPleurodeles waltlgenome.</title>
        <authorList>
            <person name="Brown T."/>
            <person name="Elewa A."/>
            <person name="Iarovenko S."/>
            <person name="Subramanian E."/>
            <person name="Araus A.J."/>
            <person name="Petzold A."/>
            <person name="Susuki M."/>
            <person name="Suzuki K.-i.T."/>
            <person name="Hayashi T."/>
            <person name="Toyoda A."/>
            <person name="Oliveira C."/>
            <person name="Osipova E."/>
            <person name="Leigh N.D."/>
            <person name="Simon A."/>
            <person name="Yun M.H."/>
        </authorList>
    </citation>
    <scope>NUCLEOTIDE SEQUENCE</scope>
    <source>
        <strain evidence="1">20211129_DDA</strain>
        <tissue evidence="1">Liver</tissue>
    </source>
</reference>
<keyword evidence="2" id="KW-1185">Reference proteome</keyword>
<dbReference type="AlphaFoldDB" id="A0AAV7RI74"/>
<name>A0AAV7RI74_PLEWA</name>
<evidence type="ECO:0000313" key="2">
    <source>
        <dbReference type="Proteomes" id="UP001066276"/>
    </source>
</evidence>
<accession>A0AAV7RI74</accession>
<proteinExistence type="predicted"/>
<comment type="caution">
    <text evidence="1">The sequence shown here is derived from an EMBL/GenBank/DDBJ whole genome shotgun (WGS) entry which is preliminary data.</text>
</comment>
<sequence>MLNRVLWSGTGAFLGFGMQGSDVFLASGPMFHSERVELKELESGSLARLVKLEPEQEHKCDVLLMRSCSAVQFKYQHLMHVLLPH</sequence>
<evidence type="ECO:0000313" key="1">
    <source>
        <dbReference type="EMBL" id="KAJ1152556.1"/>
    </source>
</evidence>
<protein>
    <submittedName>
        <fullName evidence="1">Uncharacterized protein</fullName>
    </submittedName>
</protein>
<gene>
    <name evidence="1" type="ORF">NDU88_005331</name>
</gene>
<dbReference type="EMBL" id="JANPWB010000009">
    <property type="protein sequence ID" value="KAJ1152556.1"/>
    <property type="molecule type" value="Genomic_DNA"/>
</dbReference>
<organism evidence="1 2">
    <name type="scientific">Pleurodeles waltl</name>
    <name type="common">Iberian ribbed newt</name>
    <dbReference type="NCBI Taxonomy" id="8319"/>
    <lineage>
        <taxon>Eukaryota</taxon>
        <taxon>Metazoa</taxon>
        <taxon>Chordata</taxon>
        <taxon>Craniata</taxon>
        <taxon>Vertebrata</taxon>
        <taxon>Euteleostomi</taxon>
        <taxon>Amphibia</taxon>
        <taxon>Batrachia</taxon>
        <taxon>Caudata</taxon>
        <taxon>Salamandroidea</taxon>
        <taxon>Salamandridae</taxon>
        <taxon>Pleurodelinae</taxon>
        <taxon>Pleurodeles</taxon>
    </lineage>
</organism>
<dbReference type="Proteomes" id="UP001066276">
    <property type="component" value="Chromosome 5"/>
</dbReference>